<feature type="region of interest" description="Disordered" evidence="3">
    <location>
        <begin position="519"/>
        <end position="568"/>
    </location>
</feature>
<feature type="coiled-coil region" evidence="2">
    <location>
        <begin position="344"/>
        <end position="389"/>
    </location>
</feature>
<dbReference type="PANTHER" id="PTHR24200:SF11">
    <property type="entry name" value="TOUCAN, ISOFORM A"/>
    <property type="match status" value="1"/>
</dbReference>
<reference evidence="4" key="1">
    <citation type="submission" date="2021-03" db="EMBL/GenBank/DDBJ databases">
        <authorList>
            <person name="Bekaert M."/>
        </authorList>
    </citation>
    <scope>NUCLEOTIDE SEQUENCE</scope>
</reference>
<evidence type="ECO:0000313" key="4">
    <source>
        <dbReference type="EMBL" id="CAG2195061.1"/>
    </source>
</evidence>
<dbReference type="PANTHER" id="PTHR24200">
    <property type="entry name" value="TOUCAN, ISOFORM A"/>
    <property type="match status" value="1"/>
</dbReference>
<gene>
    <name evidence="4" type="ORF">MEDL_10017</name>
</gene>
<evidence type="ECO:0000256" key="3">
    <source>
        <dbReference type="SAM" id="MobiDB-lite"/>
    </source>
</evidence>
<dbReference type="EMBL" id="CAJPWZ010000503">
    <property type="protein sequence ID" value="CAG2195061.1"/>
    <property type="molecule type" value="Genomic_DNA"/>
</dbReference>
<feature type="compositionally biased region" description="Basic and acidic residues" evidence="3">
    <location>
        <begin position="30"/>
        <end position="42"/>
    </location>
</feature>
<dbReference type="Proteomes" id="UP000683360">
    <property type="component" value="Unassembled WGS sequence"/>
</dbReference>
<feature type="compositionally biased region" description="Polar residues" evidence="3">
    <location>
        <begin position="65"/>
        <end position="76"/>
    </location>
</feature>
<dbReference type="OrthoDB" id="2130750at2759"/>
<proteinExistence type="predicted"/>
<dbReference type="AlphaFoldDB" id="A0A8S3QI13"/>
<feature type="coiled-coil region" evidence="2">
    <location>
        <begin position="227"/>
        <end position="261"/>
    </location>
</feature>
<dbReference type="InterPro" id="IPR051293">
    <property type="entry name" value="MTUS1/CCDC69"/>
</dbReference>
<accession>A0A8S3QI13</accession>
<comment type="caution">
    <text evidence="4">The sequence shown here is derived from an EMBL/GenBank/DDBJ whole genome shotgun (WGS) entry which is preliminary data.</text>
</comment>
<dbReference type="GO" id="GO:0005737">
    <property type="term" value="C:cytoplasm"/>
    <property type="evidence" value="ECO:0007669"/>
    <property type="project" value="TreeGrafter"/>
</dbReference>
<feature type="region of interest" description="Disordered" evidence="3">
    <location>
        <begin position="128"/>
        <end position="158"/>
    </location>
</feature>
<sequence>MDTESSCCLPRSISCQASFPQCLESSSRPMTDRSSKVAERVSLRRQSMPVKSSIPPPTDLPRKSSIASRTNTGTNKVNKTLSTIKDLPSPTKKDTIIEREINFSEMSSSGRNRPKSWMGVQFDKLFSRSGRTDSNKNKTKTKNVPKPSHRTEPEPKLTLSHAKQEILRLEALCENRTKELNVAKFEMKSCLSGFDAMSALVNYLSNDLKAFSCPKLAAQLHRIQQQLTESQTQTDDLKTHKSRLEQEIADLCTKHEQEKHRMVEENEKALAAEIVKFTLEKTRALQITEETQMKVLKQLKEIHSDEISRLKLEHTEDYMKIQLKHKDDILRLQYKHEGQMEELHKQHRDKLEEITKRFEAMKLNLADKVETLRTECDELRVRARDSEEILLRDSDIKVQMAVARYRHMPAEIESLKQVLDMRNDEIFKLRNKNIDLGRAVDELNIAKDKILALNQKIENLEAIITMKTDHEKQMNDKCQMLMKKFDKESKVNKRLSMNNEELMWKMSQSEGSMENLLKVGEPQNPGDTVSPVLRRKTVSPVVSDQSPLRSPAYRRSLSTNIGEKSQDKKWKRKSASYLYEEKEHHQVEQVQRIGHI</sequence>
<evidence type="ECO:0000256" key="1">
    <source>
        <dbReference type="ARBA" id="ARBA00023054"/>
    </source>
</evidence>
<keyword evidence="1 2" id="KW-0175">Coiled coil</keyword>
<evidence type="ECO:0000313" key="5">
    <source>
        <dbReference type="Proteomes" id="UP000683360"/>
    </source>
</evidence>
<keyword evidence="5" id="KW-1185">Reference proteome</keyword>
<evidence type="ECO:0000256" key="2">
    <source>
        <dbReference type="SAM" id="Coils"/>
    </source>
</evidence>
<protein>
    <submittedName>
        <fullName evidence="4">Uncharacterized protein</fullName>
    </submittedName>
</protein>
<dbReference type="GO" id="GO:0005634">
    <property type="term" value="C:nucleus"/>
    <property type="evidence" value="ECO:0007669"/>
    <property type="project" value="TreeGrafter"/>
</dbReference>
<name>A0A8S3QI13_MYTED</name>
<dbReference type="GO" id="GO:0008017">
    <property type="term" value="F:microtubule binding"/>
    <property type="evidence" value="ECO:0007669"/>
    <property type="project" value="TreeGrafter"/>
</dbReference>
<organism evidence="4 5">
    <name type="scientific">Mytilus edulis</name>
    <name type="common">Blue mussel</name>
    <dbReference type="NCBI Taxonomy" id="6550"/>
    <lineage>
        <taxon>Eukaryota</taxon>
        <taxon>Metazoa</taxon>
        <taxon>Spiralia</taxon>
        <taxon>Lophotrochozoa</taxon>
        <taxon>Mollusca</taxon>
        <taxon>Bivalvia</taxon>
        <taxon>Autobranchia</taxon>
        <taxon>Pteriomorphia</taxon>
        <taxon>Mytilida</taxon>
        <taxon>Mytiloidea</taxon>
        <taxon>Mytilidae</taxon>
        <taxon>Mytilinae</taxon>
        <taxon>Mytilus</taxon>
    </lineage>
</organism>
<feature type="region of interest" description="Disordered" evidence="3">
    <location>
        <begin position="22"/>
        <end position="76"/>
    </location>
</feature>